<dbReference type="Gene3D" id="3.40.50.720">
    <property type="entry name" value="NAD(P)-binding Rossmann-like Domain"/>
    <property type="match status" value="1"/>
</dbReference>
<evidence type="ECO:0000256" key="1">
    <source>
        <dbReference type="ARBA" id="ARBA00006484"/>
    </source>
</evidence>
<dbReference type="InterPro" id="IPR002347">
    <property type="entry name" value="SDR_fam"/>
</dbReference>
<accession>A0ABP5TVT1</accession>
<evidence type="ECO:0000259" key="6">
    <source>
        <dbReference type="SMART" id="SM00822"/>
    </source>
</evidence>
<dbReference type="InterPro" id="IPR036291">
    <property type="entry name" value="NAD(P)-bd_dom_sf"/>
</dbReference>
<feature type="domain" description="Ketoreductase" evidence="6">
    <location>
        <begin position="73"/>
        <end position="260"/>
    </location>
</feature>
<dbReference type="RefSeq" id="WP_344615863.1">
    <property type="nucleotide sequence ID" value="NZ_BAAARV010000056.1"/>
</dbReference>
<dbReference type="InterPro" id="IPR020904">
    <property type="entry name" value="Sc_DH/Rdtase_CS"/>
</dbReference>
<dbReference type="NCBIfam" id="NF005495">
    <property type="entry name" value="PRK07109.1"/>
    <property type="match status" value="1"/>
</dbReference>
<proteinExistence type="inferred from homology"/>
<feature type="compositionally biased region" description="Basic and acidic residues" evidence="4">
    <location>
        <begin position="1"/>
        <end position="17"/>
    </location>
</feature>
<gene>
    <name evidence="7" type="ORF">GCM10010170_059600</name>
</gene>
<evidence type="ECO:0000313" key="8">
    <source>
        <dbReference type="Proteomes" id="UP001501444"/>
    </source>
</evidence>
<dbReference type="PANTHER" id="PTHR44196:SF1">
    <property type="entry name" value="DEHYDROGENASE_REDUCTASE SDR FAMILY MEMBER 7B"/>
    <property type="match status" value="1"/>
</dbReference>
<dbReference type="PROSITE" id="PS00061">
    <property type="entry name" value="ADH_SHORT"/>
    <property type="match status" value="1"/>
</dbReference>
<keyword evidence="5" id="KW-0812">Transmembrane</keyword>
<organism evidence="7 8">
    <name type="scientific">Dactylosporangium salmoneum</name>
    <dbReference type="NCBI Taxonomy" id="53361"/>
    <lineage>
        <taxon>Bacteria</taxon>
        <taxon>Bacillati</taxon>
        <taxon>Actinomycetota</taxon>
        <taxon>Actinomycetes</taxon>
        <taxon>Micromonosporales</taxon>
        <taxon>Micromonosporaceae</taxon>
        <taxon>Dactylosporangium</taxon>
    </lineage>
</organism>
<evidence type="ECO:0000313" key="7">
    <source>
        <dbReference type="EMBL" id="GAA2363022.1"/>
    </source>
</evidence>
<evidence type="ECO:0000256" key="2">
    <source>
        <dbReference type="ARBA" id="ARBA00023002"/>
    </source>
</evidence>
<protein>
    <submittedName>
        <fullName evidence="7">SDR family oxidoreductase</fullName>
    </submittedName>
</protein>
<reference evidence="8" key="1">
    <citation type="journal article" date="2019" name="Int. J. Syst. Evol. Microbiol.">
        <title>The Global Catalogue of Microorganisms (GCM) 10K type strain sequencing project: providing services to taxonomists for standard genome sequencing and annotation.</title>
        <authorList>
            <consortium name="The Broad Institute Genomics Platform"/>
            <consortium name="The Broad Institute Genome Sequencing Center for Infectious Disease"/>
            <person name="Wu L."/>
            <person name="Ma J."/>
        </authorList>
    </citation>
    <scope>NUCLEOTIDE SEQUENCE [LARGE SCALE GENOMIC DNA]</scope>
    <source>
        <strain evidence="8">JCM 3272</strain>
    </source>
</reference>
<evidence type="ECO:0000256" key="3">
    <source>
        <dbReference type="RuleBase" id="RU000363"/>
    </source>
</evidence>
<dbReference type="InterPro" id="IPR057326">
    <property type="entry name" value="KR_dom"/>
</dbReference>
<dbReference type="SMART" id="SM00822">
    <property type="entry name" value="PKS_KR"/>
    <property type="match status" value="1"/>
</dbReference>
<dbReference type="EMBL" id="BAAARV010000056">
    <property type="protein sequence ID" value="GAA2363022.1"/>
    <property type="molecule type" value="Genomic_DNA"/>
</dbReference>
<keyword evidence="5" id="KW-1133">Transmembrane helix</keyword>
<dbReference type="Pfam" id="PF00106">
    <property type="entry name" value="adh_short"/>
    <property type="match status" value="1"/>
</dbReference>
<keyword evidence="5" id="KW-0472">Membrane</keyword>
<dbReference type="PRINTS" id="PR00080">
    <property type="entry name" value="SDRFAMILY"/>
</dbReference>
<dbReference type="PANTHER" id="PTHR44196">
    <property type="entry name" value="DEHYDROGENASE/REDUCTASE SDR FAMILY MEMBER 7B"/>
    <property type="match status" value="1"/>
</dbReference>
<comment type="similarity">
    <text evidence="1 3">Belongs to the short-chain dehydrogenases/reductases (SDR) family.</text>
</comment>
<dbReference type="SUPFAM" id="SSF51735">
    <property type="entry name" value="NAD(P)-binding Rossmann-fold domains"/>
    <property type="match status" value="1"/>
</dbReference>
<evidence type="ECO:0000256" key="4">
    <source>
        <dbReference type="SAM" id="MobiDB-lite"/>
    </source>
</evidence>
<keyword evidence="2" id="KW-0560">Oxidoreductase</keyword>
<comment type="caution">
    <text evidence="7">The sequence shown here is derived from an EMBL/GenBank/DDBJ whole genome shotgun (WGS) entry which is preliminary data.</text>
</comment>
<name>A0ABP5TVT1_9ACTN</name>
<evidence type="ECO:0000256" key="5">
    <source>
        <dbReference type="SAM" id="Phobius"/>
    </source>
</evidence>
<keyword evidence="8" id="KW-1185">Reference proteome</keyword>
<feature type="region of interest" description="Disordered" evidence="4">
    <location>
        <begin position="1"/>
        <end position="67"/>
    </location>
</feature>
<dbReference type="PRINTS" id="PR00081">
    <property type="entry name" value="GDHRDH"/>
</dbReference>
<sequence>MTSADRNHDRDYGRGAAEEGFGAPFTPAEEVGTGEFFEEEAQRRGTGGPPAEPGGNGARRRLGGPRLRPIEEQTVVITGASSGIGLVTARMAAARGARLVLVARNEEALRTLCDEIQEAGGEAAFVVADVGRRDDVARVARTAVETFGGFDTWVNNAGVSIFGQSWDVSLDDMHRVFDTVFWGVVHGSRAAVEQFRDTGRPGAIINVGSFLGERATPVQATYGSAKSAVHGFTEALRIEVAAARLPVSVTLVHPGRIDTPYNEHAESYLAGQPAHRGMLYPPEAVAGAILYAAAHPKRDLYVGGQAKVLTALANVAPKLTDRMIRRYAYWSQRTDRPSAPREASALWHAGDDLHERGSHEGWVRRRSYYVVASTHPVVASTMALAAAAGATTLVLRRMRDRW</sequence>
<feature type="transmembrane region" description="Helical" evidence="5">
    <location>
        <begin position="377"/>
        <end position="395"/>
    </location>
</feature>
<dbReference type="Proteomes" id="UP001501444">
    <property type="component" value="Unassembled WGS sequence"/>
</dbReference>